<sequence>MRRVPHVPRDHGHRQQVGKDRACDRVRSCNHEMSLLGVHRTSSASNNTRLCNTEPLGKLDISCDEDLLSVPHMVAIVRDPQQFVSIPDHAHHNTCSEPGHAWMSLHCRNDGATK</sequence>
<name>A0A0L0SVQ7_ALLM3</name>
<dbReference type="VEuPathDB" id="FungiDB:AMAG_19611"/>
<feature type="region of interest" description="Disordered" evidence="1">
    <location>
        <begin position="1"/>
        <end position="22"/>
    </location>
</feature>
<reference evidence="2 3" key="1">
    <citation type="submission" date="2009-11" db="EMBL/GenBank/DDBJ databases">
        <title>Annotation of Allomyces macrogynus ATCC 38327.</title>
        <authorList>
            <consortium name="The Broad Institute Genome Sequencing Platform"/>
            <person name="Russ C."/>
            <person name="Cuomo C."/>
            <person name="Burger G."/>
            <person name="Gray M.W."/>
            <person name="Holland P.W.H."/>
            <person name="King N."/>
            <person name="Lang F.B.F."/>
            <person name="Roger A.J."/>
            <person name="Ruiz-Trillo I."/>
            <person name="Young S.K."/>
            <person name="Zeng Q."/>
            <person name="Gargeya S."/>
            <person name="Fitzgerald M."/>
            <person name="Haas B."/>
            <person name="Abouelleil A."/>
            <person name="Alvarado L."/>
            <person name="Arachchi H.M."/>
            <person name="Berlin A."/>
            <person name="Chapman S.B."/>
            <person name="Gearin G."/>
            <person name="Goldberg J."/>
            <person name="Griggs A."/>
            <person name="Gujja S."/>
            <person name="Hansen M."/>
            <person name="Heiman D."/>
            <person name="Howarth C."/>
            <person name="Larimer J."/>
            <person name="Lui A."/>
            <person name="MacDonald P.J.P."/>
            <person name="McCowen C."/>
            <person name="Montmayeur A."/>
            <person name="Murphy C."/>
            <person name="Neiman D."/>
            <person name="Pearson M."/>
            <person name="Priest M."/>
            <person name="Roberts A."/>
            <person name="Saif S."/>
            <person name="Shea T."/>
            <person name="Sisk P."/>
            <person name="Stolte C."/>
            <person name="Sykes S."/>
            <person name="Wortman J."/>
            <person name="Nusbaum C."/>
            <person name="Birren B."/>
        </authorList>
    </citation>
    <scope>NUCLEOTIDE SEQUENCE [LARGE SCALE GENOMIC DNA]</scope>
    <source>
        <strain evidence="2 3">ATCC 38327</strain>
    </source>
</reference>
<evidence type="ECO:0000256" key="1">
    <source>
        <dbReference type="SAM" id="MobiDB-lite"/>
    </source>
</evidence>
<gene>
    <name evidence="2" type="ORF">AMAG_19611</name>
</gene>
<proteinExistence type="predicted"/>
<dbReference type="Proteomes" id="UP000054350">
    <property type="component" value="Unassembled WGS sequence"/>
</dbReference>
<protein>
    <submittedName>
        <fullName evidence="2">Uncharacterized protein</fullName>
    </submittedName>
</protein>
<evidence type="ECO:0000313" key="2">
    <source>
        <dbReference type="EMBL" id="KNE66673.1"/>
    </source>
</evidence>
<organism evidence="2 3">
    <name type="scientific">Allomyces macrogynus (strain ATCC 38327)</name>
    <name type="common">Allomyces javanicus var. macrogynus</name>
    <dbReference type="NCBI Taxonomy" id="578462"/>
    <lineage>
        <taxon>Eukaryota</taxon>
        <taxon>Fungi</taxon>
        <taxon>Fungi incertae sedis</taxon>
        <taxon>Blastocladiomycota</taxon>
        <taxon>Blastocladiomycetes</taxon>
        <taxon>Blastocladiales</taxon>
        <taxon>Blastocladiaceae</taxon>
        <taxon>Allomyces</taxon>
    </lineage>
</organism>
<evidence type="ECO:0000313" key="3">
    <source>
        <dbReference type="Proteomes" id="UP000054350"/>
    </source>
</evidence>
<reference evidence="3" key="2">
    <citation type="submission" date="2009-11" db="EMBL/GenBank/DDBJ databases">
        <title>The Genome Sequence of Allomyces macrogynus strain ATCC 38327.</title>
        <authorList>
            <consortium name="The Broad Institute Genome Sequencing Platform"/>
            <person name="Russ C."/>
            <person name="Cuomo C."/>
            <person name="Shea T."/>
            <person name="Young S.K."/>
            <person name="Zeng Q."/>
            <person name="Koehrsen M."/>
            <person name="Haas B."/>
            <person name="Borodovsky M."/>
            <person name="Guigo R."/>
            <person name="Alvarado L."/>
            <person name="Berlin A."/>
            <person name="Borenstein D."/>
            <person name="Chen Z."/>
            <person name="Engels R."/>
            <person name="Freedman E."/>
            <person name="Gellesch M."/>
            <person name="Goldberg J."/>
            <person name="Griggs A."/>
            <person name="Gujja S."/>
            <person name="Heiman D."/>
            <person name="Hepburn T."/>
            <person name="Howarth C."/>
            <person name="Jen D."/>
            <person name="Larson L."/>
            <person name="Lewis B."/>
            <person name="Mehta T."/>
            <person name="Park D."/>
            <person name="Pearson M."/>
            <person name="Roberts A."/>
            <person name="Saif S."/>
            <person name="Shenoy N."/>
            <person name="Sisk P."/>
            <person name="Stolte C."/>
            <person name="Sykes S."/>
            <person name="Walk T."/>
            <person name="White J."/>
            <person name="Yandava C."/>
            <person name="Burger G."/>
            <person name="Gray M.W."/>
            <person name="Holland P.W.H."/>
            <person name="King N."/>
            <person name="Lang F.B.F."/>
            <person name="Roger A.J."/>
            <person name="Ruiz-Trillo I."/>
            <person name="Lander E."/>
            <person name="Nusbaum C."/>
        </authorList>
    </citation>
    <scope>NUCLEOTIDE SEQUENCE [LARGE SCALE GENOMIC DNA]</scope>
    <source>
        <strain evidence="3">ATCC 38327</strain>
    </source>
</reference>
<feature type="compositionally biased region" description="Basic residues" evidence="1">
    <location>
        <begin position="1"/>
        <end position="16"/>
    </location>
</feature>
<dbReference type="AlphaFoldDB" id="A0A0L0SVQ7"/>
<keyword evidence="3" id="KW-1185">Reference proteome</keyword>
<accession>A0A0L0SVQ7</accession>
<dbReference type="EMBL" id="GG745350">
    <property type="protein sequence ID" value="KNE66673.1"/>
    <property type="molecule type" value="Genomic_DNA"/>
</dbReference>